<sequence length="406" mass="45305">MESLTDPTQAQPPSRILPQLLLAHPQNWNVQERILLSLFPEQGGGHVLPQSTREMVFVDEANSFHFYALGEPTPERNSEDRDRDILLPKEPLTPEQEQLHTPHFSPSVFFSALDEFRDEEESNRASTWRIGDALLYGEVVTSTQSMLERFLRALPAPIVSLASDQTAGRGRGTHVWISYAGSMLVSVTLRVPVKDTASAASPDRFIVFIQYLFSIAVVDGCRAIDPSRKWSDRVKLRWPIDICGEFPSQDSSKKTELKKIGGIIVESNICDNIVDIIVGCGLNIRNPPDASLAALANHDTQDPPDLRVERVTAAILAAFERIWSSFLENEGLGFEPFLDRYKSDWVHSNQTVTLITKTTVRIKGITSEGLLRTVPLSSAQGNQYIDLQPDDNSFDVIEGLVRVEGR</sequence>
<keyword evidence="3" id="KW-1185">Reference proteome</keyword>
<dbReference type="SUPFAM" id="SSF55681">
    <property type="entry name" value="Class II aaRS and biotin synthetases"/>
    <property type="match status" value="1"/>
</dbReference>
<dbReference type="InterPro" id="IPR045864">
    <property type="entry name" value="aa-tRNA-synth_II/BPL/LPL"/>
</dbReference>
<reference evidence="2 3" key="1">
    <citation type="submission" date="2014-04" db="EMBL/GenBank/DDBJ databases">
        <authorList>
            <consortium name="DOE Joint Genome Institute"/>
            <person name="Kuo A."/>
            <person name="Kohler A."/>
            <person name="Nagy L.G."/>
            <person name="Floudas D."/>
            <person name="Copeland A."/>
            <person name="Barry K.W."/>
            <person name="Cichocki N."/>
            <person name="Veneault-Fourrey C."/>
            <person name="LaButti K."/>
            <person name="Lindquist E.A."/>
            <person name="Lipzen A."/>
            <person name="Lundell T."/>
            <person name="Morin E."/>
            <person name="Murat C."/>
            <person name="Sun H."/>
            <person name="Tunlid A."/>
            <person name="Henrissat B."/>
            <person name="Grigoriev I.V."/>
            <person name="Hibbett D.S."/>
            <person name="Martin F."/>
            <person name="Nordberg H.P."/>
            <person name="Cantor M.N."/>
            <person name="Hua S.X."/>
        </authorList>
    </citation>
    <scope>NUCLEOTIDE SEQUENCE [LARGE SCALE GENOMIC DNA]</scope>
    <source>
        <strain evidence="2 3">Foug A</strain>
    </source>
</reference>
<dbReference type="Proteomes" id="UP000053989">
    <property type="component" value="Unassembled WGS sequence"/>
</dbReference>
<dbReference type="Gene3D" id="3.30.930.10">
    <property type="entry name" value="Bira Bifunctional Protein, Domain 2"/>
    <property type="match status" value="1"/>
</dbReference>
<protein>
    <recommendedName>
        <fullName evidence="1">BPL/LPL catalytic domain-containing protein</fullName>
    </recommendedName>
</protein>
<evidence type="ECO:0000313" key="3">
    <source>
        <dbReference type="Proteomes" id="UP000053989"/>
    </source>
</evidence>
<dbReference type="PANTHER" id="PTHR12835">
    <property type="entry name" value="BIOTIN PROTEIN LIGASE"/>
    <property type="match status" value="1"/>
</dbReference>
<dbReference type="AlphaFoldDB" id="A0A0C3E483"/>
<dbReference type="PANTHER" id="PTHR12835:SF5">
    <property type="entry name" value="BIOTIN--PROTEIN LIGASE"/>
    <property type="match status" value="1"/>
</dbReference>
<proteinExistence type="predicted"/>
<gene>
    <name evidence="2" type="ORF">SCLCIDRAFT_8983</name>
</gene>
<dbReference type="GO" id="GO:0005737">
    <property type="term" value="C:cytoplasm"/>
    <property type="evidence" value="ECO:0007669"/>
    <property type="project" value="TreeGrafter"/>
</dbReference>
<dbReference type="InParanoid" id="A0A0C3E483"/>
<dbReference type="InterPro" id="IPR004143">
    <property type="entry name" value="BPL_LPL_catalytic"/>
</dbReference>
<accession>A0A0C3E483</accession>
<dbReference type="HOGENOM" id="CLU_051096_2_1_1"/>
<evidence type="ECO:0000313" key="2">
    <source>
        <dbReference type="EMBL" id="KIM62851.1"/>
    </source>
</evidence>
<dbReference type="OrthoDB" id="10250105at2759"/>
<feature type="domain" description="BPL/LPL catalytic" evidence="1">
    <location>
        <begin position="119"/>
        <end position="327"/>
    </location>
</feature>
<reference evidence="3" key="2">
    <citation type="submission" date="2015-01" db="EMBL/GenBank/DDBJ databases">
        <title>Evolutionary Origins and Diversification of the Mycorrhizal Mutualists.</title>
        <authorList>
            <consortium name="DOE Joint Genome Institute"/>
            <consortium name="Mycorrhizal Genomics Consortium"/>
            <person name="Kohler A."/>
            <person name="Kuo A."/>
            <person name="Nagy L.G."/>
            <person name="Floudas D."/>
            <person name="Copeland A."/>
            <person name="Barry K.W."/>
            <person name="Cichocki N."/>
            <person name="Veneault-Fourrey C."/>
            <person name="LaButti K."/>
            <person name="Lindquist E.A."/>
            <person name="Lipzen A."/>
            <person name="Lundell T."/>
            <person name="Morin E."/>
            <person name="Murat C."/>
            <person name="Riley R."/>
            <person name="Ohm R."/>
            <person name="Sun H."/>
            <person name="Tunlid A."/>
            <person name="Henrissat B."/>
            <person name="Grigoriev I.V."/>
            <person name="Hibbett D.S."/>
            <person name="Martin F."/>
        </authorList>
    </citation>
    <scope>NUCLEOTIDE SEQUENCE [LARGE SCALE GENOMIC DNA]</scope>
    <source>
        <strain evidence="3">Foug A</strain>
    </source>
</reference>
<organism evidence="2 3">
    <name type="scientific">Scleroderma citrinum Foug A</name>
    <dbReference type="NCBI Taxonomy" id="1036808"/>
    <lineage>
        <taxon>Eukaryota</taxon>
        <taxon>Fungi</taxon>
        <taxon>Dikarya</taxon>
        <taxon>Basidiomycota</taxon>
        <taxon>Agaricomycotina</taxon>
        <taxon>Agaricomycetes</taxon>
        <taxon>Agaricomycetidae</taxon>
        <taxon>Boletales</taxon>
        <taxon>Sclerodermatineae</taxon>
        <taxon>Sclerodermataceae</taxon>
        <taxon>Scleroderma</taxon>
    </lineage>
</organism>
<name>A0A0C3E483_9AGAM</name>
<dbReference type="Pfam" id="PF03099">
    <property type="entry name" value="BPL_LplA_LipB"/>
    <property type="match status" value="1"/>
</dbReference>
<evidence type="ECO:0000259" key="1">
    <source>
        <dbReference type="PROSITE" id="PS51733"/>
    </source>
</evidence>
<dbReference type="STRING" id="1036808.A0A0C3E483"/>
<dbReference type="GO" id="GO:0004077">
    <property type="term" value="F:biotin--[biotin carboxyl-carrier protein] ligase activity"/>
    <property type="evidence" value="ECO:0007669"/>
    <property type="project" value="TreeGrafter"/>
</dbReference>
<dbReference type="PROSITE" id="PS51733">
    <property type="entry name" value="BPL_LPL_CATALYTIC"/>
    <property type="match status" value="1"/>
</dbReference>
<dbReference type="EMBL" id="KN822039">
    <property type="protein sequence ID" value="KIM62851.1"/>
    <property type="molecule type" value="Genomic_DNA"/>
</dbReference>